<reference evidence="3 4" key="1">
    <citation type="submission" date="2017-09" db="EMBL/GenBank/DDBJ databases">
        <title>Large-scale bioinformatics analysis of Bacillus genomes uncovers conserved roles of natural products in bacterial physiology.</title>
        <authorList>
            <consortium name="Agbiome Team Llc"/>
            <person name="Bleich R.M."/>
            <person name="Grubbs K.J."/>
            <person name="Santa Maria K.C."/>
            <person name="Allen S.E."/>
            <person name="Farag S."/>
            <person name="Shank E.A."/>
            <person name="Bowers A."/>
        </authorList>
    </citation>
    <scope>NUCLEOTIDE SEQUENCE [LARGE SCALE GENOMIC DNA]</scope>
    <source>
        <strain evidence="3 4">AFS070861</strain>
    </source>
</reference>
<gene>
    <name evidence="3" type="ORF">COK05_24495</name>
</gene>
<keyword evidence="1" id="KW-0238">DNA-binding</keyword>
<organism evidence="3 4">
    <name type="scientific">Bacillus cereus</name>
    <dbReference type="NCBI Taxonomy" id="1396"/>
    <lineage>
        <taxon>Bacteria</taxon>
        <taxon>Bacillati</taxon>
        <taxon>Bacillota</taxon>
        <taxon>Bacilli</taxon>
        <taxon>Bacillales</taxon>
        <taxon>Bacillaceae</taxon>
        <taxon>Bacillus</taxon>
        <taxon>Bacillus cereus group</taxon>
    </lineage>
</organism>
<sequence length="109" mass="12729">MAETMGSRIKQVRKEKDMKQYELAEAIGVNFTAISLYESDKREPRRDILEKIARVTNVSVDYLYGLSEHKILDRDKSEKISKEAADLMEKINKLPPEKRQLIENLIDNF</sequence>
<accession>A0A2B2LKK6</accession>
<dbReference type="PANTHER" id="PTHR46558">
    <property type="entry name" value="TRACRIPTIONAL REGULATORY PROTEIN-RELATED-RELATED"/>
    <property type="match status" value="1"/>
</dbReference>
<comment type="caution">
    <text evidence="3">The sequence shown here is derived from an EMBL/GenBank/DDBJ whole genome shotgun (WGS) entry which is preliminary data.</text>
</comment>
<dbReference type="AlphaFoldDB" id="A0A2B2LKK6"/>
<dbReference type="InterPro" id="IPR010982">
    <property type="entry name" value="Lambda_DNA-bd_dom_sf"/>
</dbReference>
<dbReference type="Pfam" id="PF01381">
    <property type="entry name" value="HTH_3"/>
    <property type="match status" value="1"/>
</dbReference>
<dbReference type="SMART" id="SM00530">
    <property type="entry name" value="HTH_XRE"/>
    <property type="match status" value="1"/>
</dbReference>
<dbReference type="GO" id="GO:0003677">
    <property type="term" value="F:DNA binding"/>
    <property type="evidence" value="ECO:0007669"/>
    <property type="project" value="UniProtKB-KW"/>
</dbReference>
<dbReference type="Proteomes" id="UP000224386">
    <property type="component" value="Unassembled WGS sequence"/>
</dbReference>
<name>A0A2B2LKK6_BACCE</name>
<dbReference type="EMBL" id="NVAP01000049">
    <property type="protein sequence ID" value="PFQ42812.1"/>
    <property type="molecule type" value="Genomic_DNA"/>
</dbReference>
<evidence type="ECO:0000313" key="4">
    <source>
        <dbReference type="Proteomes" id="UP000224386"/>
    </source>
</evidence>
<dbReference type="RefSeq" id="WP_098614609.1">
    <property type="nucleotide sequence ID" value="NZ_NVAP01000049.1"/>
</dbReference>
<dbReference type="SUPFAM" id="SSF47413">
    <property type="entry name" value="lambda repressor-like DNA-binding domains"/>
    <property type="match status" value="1"/>
</dbReference>
<protein>
    <submittedName>
        <fullName evidence="3">Transcriptional regulator</fullName>
    </submittedName>
</protein>
<dbReference type="Gene3D" id="1.10.260.40">
    <property type="entry name" value="lambda repressor-like DNA-binding domains"/>
    <property type="match status" value="1"/>
</dbReference>
<proteinExistence type="predicted"/>
<feature type="domain" description="HTH cro/C1-type" evidence="2">
    <location>
        <begin position="9"/>
        <end position="63"/>
    </location>
</feature>
<dbReference type="PROSITE" id="PS50943">
    <property type="entry name" value="HTH_CROC1"/>
    <property type="match status" value="1"/>
</dbReference>
<evidence type="ECO:0000313" key="3">
    <source>
        <dbReference type="EMBL" id="PFQ42812.1"/>
    </source>
</evidence>
<evidence type="ECO:0000259" key="2">
    <source>
        <dbReference type="PROSITE" id="PS50943"/>
    </source>
</evidence>
<dbReference type="PANTHER" id="PTHR46558:SF11">
    <property type="entry name" value="HTH-TYPE TRANSCRIPTIONAL REGULATOR XRE"/>
    <property type="match status" value="1"/>
</dbReference>
<dbReference type="CDD" id="cd00093">
    <property type="entry name" value="HTH_XRE"/>
    <property type="match status" value="1"/>
</dbReference>
<evidence type="ECO:0000256" key="1">
    <source>
        <dbReference type="ARBA" id="ARBA00023125"/>
    </source>
</evidence>
<dbReference type="InterPro" id="IPR001387">
    <property type="entry name" value="Cro/C1-type_HTH"/>
</dbReference>